<gene>
    <name evidence="1" type="ORF">OED52_16235</name>
</gene>
<evidence type="ECO:0000313" key="1">
    <source>
        <dbReference type="EMBL" id="UYP18194.1"/>
    </source>
</evidence>
<evidence type="ECO:0000313" key="2">
    <source>
        <dbReference type="Proteomes" id="UP001156484"/>
    </source>
</evidence>
<accession>A0ACD4DDP1</accession>
<reference evidence="1" key="1">
    <citation type="submission" date="2022-10" db="EMBL/GenBank/DDBJ databases">
        <title>Rhodococcus ferula Z13 complete genome.</title>
        <authorList>
            <person name="Long X."/>
            <person name="Zang M."/>
        </authorList>
    </citation>
    <scope>NUCLEOTIDE SEQUENCE</scope>
    <source>
        <strain evidence="1">Z13</strain>
    </source>
</reference>
<proteinExistence type="predicted"/>
<protein>
    <submittedName>
        <fullName evidence="1">NAD-dependent epimerase/dehydratase family protein</fullName>
    </submittedName>
</protein>
<keyword evidence="2" id="KW-1185">Reference proteome</keyword>
<dbReference type="Proteomes" id="UP001156484">
    <property type="component" value="Chromosome"/>
</dbReference>
<dbReference type="EMBL" id="CP107551">
    <property type="protein sequence ID" value="UYP18194.1"/>
    <property type="molecule type" value="Genomic_DNA"/>
</dbReference>
<sequence>MTDTTRSALPRRIVVTGASGNVGTALLRRLAAHDPRPDIVAIARRIPPARDPYAGARWCSVDLADPDAAARLRPVMAGADAVVHLAWGFQPSHRRDYLGRVALDGTRAVTTAAAGAGVAHIVHMSSGAVYSRGSYGREVDETWSTDGVPSCTYSVDKVRAERFLDEFETDPGAPLLTRFRPGFIGQFVAGNGLERYVLPELVPSAITDHLPVLPMDRSLAVPAVHSDDVADAIVAALEQRVAGPFNLASPAPVRADDFAEPFGCPIVPLPHRVLSIVAEATWRLRLQPVEGGWIDLAYNTPLLDCTRAARELGWTPHHTGPDAWAETVRGMRSRAGTDSPVLHPRTARQRMAALVERGPIDHRIPS</sequence>
<organism evidence="1 2">
    <name type="scientific">Rhodococcus sacchari</name>
    <dbReference type="NCBI Taxonomy" id="2962047"/>
    <lineage>
        <taxon>Bacteria</taxon>
        <taxon>Bacillati</taxon>
        <taxon>Actinomycetota</taxon>
        <taxon>Actinomycetes</taxon>
        <taxon>Mycobacteriales</taxon>
        <taxon>Nocardiaceae</taxon>
        <taxon>Rhodococcus</taxon>
    </lineage>
</organism>
<name>A0ACD4DDP1_9NOCA</name>